<protein>
    <submittedName>
        <fullName evidence="1">Uncharacterized protein</fullName>
    </submittedName>
</protein>
<proteinExistence type="predicted"/>
<gene>
    <name evidence="1" type="ORF">CEXT_703201</name>
</gene>
<organism evidence="1 2">
    <name type="scientific">Caerostris extrusa</name>
    <name type="common">Bark spider</name>
    <name type="synonym">Caerostris bankana</name>
    <dbReference type="NCBI Taxonomy" id="172846"/>
    <lineage>
        <taxon>Eukaryota</taxon>
        <taxon>Metazoa</taxon>
        <taxon>Ecdysozoa</taxon>
        <taxon>Arthropoda</taxon>
        <taxon>Chelicerata</taxon>
        <taxon>Arachnida</taxon>
        <taxon>Araneae</taxon>
        <taxon>Araneomorphae</taxon>
        <taxon>Entelegynae</taxon>
        <taxon>Araneoidea</taxon>
        <taxon>Araneidae</taxon>
        <taxon>Caerostris</taxon>
    </lineage>
</organism>
<dbReference type="EMBL" id="BPLR01011534">
    <property type="protein sequence ID" value="GIY47187.1"/>
    <property type="molecule type" value="Genomic_DNA"/>
</dbReference>
<evidence type="ECO:0000313" key="2">
    <source>
        <dbReference type="Proteomes" id="UP001054945"/>
    </source>
</evidence>
<evidence type="ECO:0000313" key="1">
    <source>
        <dbReference type="EMBL" id="GIY47187.1"/>
    </source>
</evidence>
<accession>A0AAV4TR40</accession>
<dbReference type="Proteomes" id="UP001054945">
    <property type="component" value="Unassembled WGS sequence"/>
</dbReference>
<comment type="caution">
    <text evidence="1">The sequence shown here is derived from an EMBL/GenBank/DDBJ whole genome shotgun (WGS) entry which is preliminary data.</text>
</comment>
<sequence length="120" mass="13862">MNNLNSMAIMGTPEINKLPSIRRISSFICWEISLFLEGIKAFSGIRQKRFPNQSKREYIKKWPIARPQKPDIAKEDDLDAFNGHSQRQSSCYGRQLKSLRGAVAQERTDTAEVLCWDTMR</sequence>
<name>A0AAV4TR40_CAEEX</name>
<dbReference type="AlphaFoldDB" id="A0AAV4TR40"/>
<reference evidence="1 2" key="1">
    <citation type="submission" date="2021-06" db="EMBL/GenBank/DDBJ databases">
        <title>Caerostris extrusa draft genome.</title>
        <authorList>
            <person name="Kono N."/>
            <person name="Arakawa K."/>
        </authorList>
    </citation>
    <scope>NUCLEOTIDE SEQUENCE [LARGE SCALE GENOMIC DNA]</scope>
</reference>
<keyword evidence="2" id="KW-1185">Reference proteome</keyword>